<feature type="signal peptide" evidence="20">
    <location>
        <begin position="1"/>
        <end position="21"/>
    </location>
</feature>
<evidence type="ECO:0000256" key="14">
    <source>
        <dbReference type="ARBA" id="ARBA00023128"/>
    </source>
</evidence>
<name>A0ABR4JFR5_9EURO</name>
<keyword evidence="13" id="KW-0333">Golgi apparatus</keyword>
<keyword evidence="10" id="KW-0653">Protein transport</keyword>
<comment type="subcellular location">
    <subcellularLocation>
        <location evidence="2">Cytoplasmic vesicle membrane</location>
        <topology evidence="2">Single-pass type I membrane protein</topology>
    </subcellularLocation>
    <subcellularLocation>
        <location evidence="4">Golgi apparatus membrane</location>
        <topology evidence="4">Single-pass type I membrane protein</topology>
    </subcellularLocation>
    <subcellularLocation>
        <location evidence="1">Mitochondrion membrane</location>
        <topology evidence="1">Single-pass membrane protein</topology>
    </subcellularLocation>
    <subcellularLocation>
        <location evidence="3">Preautophagosomal structure membrane</location>
        <topology evidence="3">Single-pass type I membrane protein</topology>
    </subcellularLocation>
</comment>
<keyword evidence="15 19" id="KW-0472">Membrane</keyword>
<dbReference type="Proteomes" id="UP001610446">
    <property type="component" value="Unassembled WGS sequence"/>
</dbReference>
<evidence type="ECO:0000256" key="9">
    <source>
        <dbReference type="ARBA" id="ARBA00022729"/>
    </source>
</evidence>
<evidence type="ECO:0000313" key="23">
    <source>
        <dbReference type="Proteomes" id="UP001610446"/>
    </source>
</evidence>
<feature type="chain" id="PRO_5047485005" description="Autophagy-related protein 27" evidence="20">
    <location>
        <begin position="22"/>
        <end position="339"/>
    </location>
</feature>
<evidence type="ECO:0000256" key="16">
    <source>
        <dbReference type="ARBA" id="ARBA00023157"/>
    </source>
</evidence>
<dbReference type="EMBL" id="JBFXLU010000140">
    <property type="protein sequence ID" value="KAL2838883.1"/>
    <property type="molecule type" value="Genomic_DNA"/>
</dbReference>
<evidence type="ECO:0000256" key="11">
    <source>
        <dbReference type="ARBA" id="ARBA00022989"/>
    </source>
</evidence>
<evidence type="ECO:0000256" key="15">
    <source>
        <dbReference type="ARBA" id="ARBA00023136"/>
    </source>
</evidence>
<dbReference type="InterPro" id="IPR009011">
    <property type="entry name" value="Man6P_isomerase_rcpt-bd_dom_sf"/>
</dbReference>
<evidence type="ECO:0000256" key="5">
    <source>
        <dbReference type="ARBA" id="ARBA00005363"/>
    </source>
</evidence>
<evidence type="ECO:0000256" key="18">
    <source>
        <dbReference type="SAM" id="MobiDB-lite"/>
    </source>
</evidence>
<keyword evidence="16" id="KW-1015">Disulfide bond</keyword>
<feature type="region of interest" description="Disordered" evidence="18">
    <location>
        <begin position="178"/>
        <end position="225"/>
    </location>
</feature>
<evidence type="ECO:0000259" key="21">
    <source>
        <dbReference type="PROSITE" id="PS51914"/>
    </source>
</evidence>
<dbReference type="InterPro" id="IPR018939">
    <property type="entry name" value="Autophagy-rel_prot_27"/>
</dbReference>
<dbReference type="PANTHER" id="PTHR15071:SF13">
    <property type="entry name" value="AUTOPHAGY-RELATED PROTEIN 27"/>
    <property type="match status" value="1"/>
</dbReference>
<evidence type="ECO:0000256" key="1">
    <source>
        <dbReference type="ARBA" id="ARBA00004304"/>
    </source>
</evidence>
<evidence type="ECO:0000256" key="10">
    <source>
        <dbReference type="ARBA" id="ARBA00022927"/>
    </source>
</evidence>
<evidence type="ECO:0000256" key="3">
    <source>
        <dbReference type="ARBA" id="ARBA00004472"/>
    </source>
</evidence>
<dbReference type="Pfam" id="PF09451">
    <property type="entry name" value="ATG27"/>
    <property type="match status" value="1"/>
</dbReference>
<keyword evidence="12" id="KW-0072">Autophagy</keyword>
<evidence type="ECO:0000313" key="22">
    <source>
        <dbReference type="EMBL" id="KAL2838883.1"/>
    </source>
</evidence>
<evidence type="ECO:0000256" key="13">
    <source>
        <dbReference type="ARBA" id="ARBA00023034"/>
    </source>
</evidence>
<comment type="similarity">
    <text evidence="5">Belongs to the ATG27 family.</text>
</comment>
<keyword evidence="11 19" id="KW-1133">Transmembrane helix</keyword>
<feature type="compositionally biased region" description="Acidic residues" evidence="18">
    <location>
        <begin position="199"/>
        <end position="213"/>
    </location>
</feature>
<evidence type="ECO:0000256" key="4">
    <source>
        <dbReference type="ARBA" id="ARBA00004614"/>
    </source>
</evidence>
<dbReference type="Gene3D" id="2.70.130.10">
    <property type="entry name" value="Mannose-6-phosphate receptor binding domain"/>
    <property type="match status" value="1"/>
</dbReference>
<keyword evidence="7" id="KW-0813">Transport</keyword>
<gene>
    <name evidence="22" type="ORF">BJY01DRAFT_219610</name>
</gene>
<keyword evidence="9 20" id="KW-0732">Signal</keyword>
<dbReference type="PROSITE" id="PS51914">
    <property type="entry name" value="MRH"/>
    <property type="match status" value="1"/>
</dbReference>
<keyword evidence="8 19" id="KW-0812">Transmembrane</keyword>
<organism evidence="22 23">
    <name type="scientific">Aspergillus pseudoustus</name>
    <dbReference type="NCBI Taxonomy" id="1810923"/>
    <lineage>
        <taxon>Eukaryota</taxon>
        <taxon>Fungi</taxon>
        <taxon>Dikarya</taxon>
        <taxon>Ascomycota</taxon>
        <taxon>Pezizomycotina</taxon>
        <taxon>Eurotiomycetes</taxon>
        <taxon>Eurotiomycetidae</taxon>
        <taxon>Eurotiales</taxon>
        <taxon>Aspergillaceae</taxon>
        <taxon>Aspergillus</taxon>
        <taxon>Aspergillus subgen. Nidulantes</taxon>
    </lineage>
</organism>
<feature type="compositionally biased region" description="Basic and acidic residues" evidence="18">
    <location>
        <begin position="185"/>
        <end position="198"/>
    </location>
</feature>
<evidence type="ECO:0000256" key="2">
    <source>
        <dbReference type="ARBA" id="ARBA00004358"/>
    </source>
</evidence>
<evidence type="ECO:0000256" key="17">
    <source>
        <dbReference type="ARBA" id="ARBA00023329"/>
    </source>
</evidence>
<dbReference type="InterPro" id="IPR044865">
    <property type="entry name" value="MRH_dom"/>
</dbReference>
<feature type="compositionally biased region" description="Basic and acidic residues" evidence="18">
    <location>
        <begin position="214"/>
        <end position="225"/>
    </location>
</feature>
<evidence type="ECO:0000256" key="8">
    <source>
        <dbReference type="ARBA" id="ARBA00022692"/>
    </source>
</evidence>
<keyword evidence="14" id="KW-0496">Mitochondrion</keyword>
<comment type="caution">
    <text evidence="22">The sequence shown here is derived from an EMBL/GenBank/DDBJ whole genome shotgun (WGS) entry which is preliminary data.</text>
</comment>
<reference evidence="22 23" key="1">
    <citation type="submission" date="2024-07" db="EMBL/GenBank/DDBJ databases">
        <title>Section-level genome sequencing and comparative genomics of Aspergillus sections Usti and Cavernicolus.</title>
        <authorList>
            <consortium name="Lawrence Berkeley National Laboratory"/>
            <person name="Nybo J.L."/>
            <person name="Vesth T.C."/>
            <person name="Theobald S."/>
            <person name="Frisvad J.C."/>
            <person name="Larsen T.O."/>
            <person name="Kjaerboelling I."/>
            <person name="Rothschild-Mancinelli K."/>
            <person name="Lyhne E.K."/>
            <person name="Kogle M.E."/>
            <person name="Barry K."/>
            <person name="Clum A."/>
            <person name="Na H."/>
            <person name="Ledsgaard L."/>
            <person name="Lin J."/>
            <person name="Lipzen A."/>
            <person name="Kuo A."/>
            <person name="Riley R."/>
            <person name="Mondo S."/>
            <person name="Labutti K."/>
            <person name="Haridas S."/>
            <person name="Pangalinan J."/>
            <person name="Salamov A.A."/>
            <person name="Simmons B.A."/>
            <person name="Magnuson J.K."/>
            <person name="Chen J."/>
            <person name="Drula E."/>
            <person name="Henrissat B."/>
            <person name="Wiebenga A."/>
            <person name="Lubbers R.J."/>
            <person name="Gomes A.C."/>
            <person name="Makela M.R."/>
            <person name="Stajich J."/>
            <person name="Grigoriev I.V."/>
            <person name="Mortensen U.H."/>
            <person name="De Vries R.P."/>
            <person name="Baker S.E."/>
            <person name="Andersen M.R."/>
        </authorList>
    </citation>
    <scope>NUCLEOTIDE SEQUENCE [LARGE SCALE GENOMIC DNA]</scope>
    <source>
        <strain evidence="22 23">CBS 123904</strain>
    </source>
</reference>
<feature type="transmembrane region" description="Helical" evidence="19">
    <location>
        <begin position="266"/>
        <end position="286"/>
    </location>
</feature>
<protein>
    <recommendedName>
        <fullName evidence="6">Autophagy-related protein 27</fullName>
    </recommendedName>
</protein>
<accession>A0ABR4JFR5</accession>
<proteinExistence type="inferred from homology"/>
<evidence type="ECO:0000256" key="6">
    <source>
        <dbReference type="ARBA" id="ARBA00013776"/>
    </source>
</evidence>
<evidence type="ECO:0000256" key="12">
    <source>
        <dbReference type="ARBA" id="ARBA00023006"/>
    </source>
</evidence>
<feature type="domain" description="MRH" evidence="21">
    <location>
        <begin position="24"/>
        <end position="254"/>
    </location>
</feature>
<sequence>MRIHSFSVLSTASILPSLASAITFDCANIRQDGYKYSLKELGGVHEIFHAEKDGDLISNTTYIMNICNVLGKKAASFEGLQCEGSRNICGFYRKKYDDGEVDDAYSFPIVGLEPMGHGAIDPVIKRLKKLDSEREGLQVELKGGWYPVGEKGKRKHKDASAVIEFECDHDKTGLEGLVETSEPTLRVREEDKGDGGDEKDGEGDGESGGDDEGKEPFDDGSRPERSLQFKSFGKADDESYVLRLNWKTRYACDDYALSRENSSGHWGFFTWLIIIFFLCAAAYLIFGSWLNYNRYGARGWDLLPHGDTIRDVPYLFQDWLKRVLNTLQGTGSRGGYSAV</sequence>
<keyword evidence="23" id="KW-1185">Reference proteome</keyword>
<evidence type="ECO:0000256" key="19">
    <source>
        <dbReference type="SAM" id="Phobius"/>
    </source>
</evidence>
<keyword evidence="17" id="KW-0968">Cytoplasmic vesicle</keyword>
<evidence type="ECO:0000256" key="7">
    <source>
        <dbReference type="ARBA" id="ARBA00022448"/>
    </source>
</evidence>
<dbReference type="PANTHER" id="PTHR15071">
    <property type="entry name" value="MANNOSE-6-PHOSPHATE RECEPTOR FAMILY MEMBER"/>
    <property type="match status" value="1"/>
</dbReference>
<evidence type="ECO:0000256" key="20">
    <source>
        <dbReference type="SAM" id="SignalP"/>
    </source>
</evidence>